<reference evidence="7 8" key="1">
    <citation type="submission" date="2014-08" db="EMBL/GenBank/DDBJ databases">
        <title>Porphyromonas canoris strain:OH2762 Genome sequencing.</title>
        <authorList>
            <person name="Wallis C."/>
            <person name="Deusch O."/>
            <person name="O'Flynn C."/>
            <person name="Davis I."/>
            <person name="Jospin G."/>
            <person name="Darling A.E."/>
            <person name="Coil D.A."/>
            <person name="Alexiev A."/>
            <person name="Horsfall A."/>
            <person name="Kirkwood N."/>
            <person name="Harris S."/>
            <person name="Eisen J.A."/>
        </authorList>
    </citation>
    <scope>NUCLEOTIDE SEQUENCE [LARGE SCALE GENOMIC DNA]</scope>
    <source>
        <strain evidence="8">COT-108 OH2762</strain>
    </source>
</reference>
<accession>A0ABR4XMM8</accession>
<name>A0ABR4XMM8_9PORP</name>
<evidence type="ECO:0000256" key="3">
    <source>
        <dbReference type="ARBA" id="ARBA00023082"/>
    </source>
</evidence>
<dbReference type="SUPFAM" id="SSF88946">
    <property type="entry name" value="Sigma2 domain of RNA polymerase sigma factors"/>
    <property type="match status" value="1"/>
</dbReference>
<evidence type="ECO:0000259" key="5">
    <source>
        <dbReference type="Pfam" id="PF04542"/>
    </source>
</evidence>
<dbReference type="PANTHER" id="PTHR43133">
    <property type="entry name" value="RNA POLYMERASE ECF-TYPE SIGMA FACTO"/>
    <property type="match status" value="1"/>
</dbReference>
<organism evidence="7 8">
    <name type="scientific">Porphyromonas canoris</name>
    <dbReference type="NCBI Taxonomy" id="36875"/>
    <lineage>
        <taxon>Bacteria</taxon>
        <taxon>Pseudomonadati</taxon>
        <taxon>Bacteroidota</taxon>
        <taxon>Bacteroidia</taxon>
        <taxon>Bacteroidales</taxon>
        <taxon>Porphyromonadaceae</taxon>
        <taxon>Porphyromonas</taxon>
    </lineage>
</organism>
<dbReference type="Pfam" id="PF04542">
    <property type="entry name" value="Sigma70_r2"/>
    <property type="match status" value="1"/>
</dbReference>
<evidence type="ECO:0000259" key="6">
    <source>
        <dbReference type="Pfam" id="PF08281"/>
    </source>
</evidence>
<dbReference type="InterPro" id="IPR007627">
    <property type="entry name" value="RNA_pol_sigma70_r2"/>
</dbReference>
<keyword evidence="8" id="KW-1185">Reference proteome</keyword>
<evidence type="ECO:0000256" key="4">
    <source>
        <dbReference type="ARBA" id="ARBA00023163"/>
    </source>
</evidence>
<dbReference type="NCBIfam" id="TIGR02937">
    <property type="entry name" value="sigma70-ECF"/>
    <property type="match status" value="1"/>
</dbReference>
<evidence type="ECO:0000313" key="7">
    <source>
        <dbReference type="EMBL" id="KGN93346.1"/>
    </source>
</evidence>
<dbReference type="CDD" id="cd06171">
    <property type="entry name" value="Sigma70_r4"/>
    <property type="match status" value="1"/>
</dbReference>
<dbReference type="Gene3D" id="1.10.1740.10">
    <property type="match status" value="1"/>
</dbReference>
<feature type="domain" description="RNA polymerase sigma factor 70 region 4 type 2" evidence="6">
    <location>
        <begin position="130"/>
        <end position="180"/>
    </location>
</feature>
<evidence type="ECO:0000256" key="2">
    <source>
        <dbReference type="ARBA" id="ARBA00023015"/>
    </source>
</evidence>
<dbReference type="Gene3D" id="1.10.10.10">
    <property type="entry name" value="Winged helix-like DNA-binding domain superfamily/Winged helix DNA-binding domain"/>
    <property type="match status" value="1"/>
</dbReference>
<dbReference type="InterPro" id="IPR013325">
    <property type="entry name" value="RNA_pol_sigma_r2"/>
</dbReference>
<dbReference type="InterPro" id="IPR039425">
    <property type="entry name" value="RNA_pol_sigma-70-like"/>
</dbReference>
<dbReference type="InterPro" id="IPR014284">
    <property type="entry name" value="RNA_pol_sigma-70_dom"/>
</dbReference>
<proteinExistence type="inferred from homology"/>
<dbReference type="SUPFAM" id="SSF88659">
    <property type="entry name" value="Sigma3 and sigma4 domains of RNA polymerase sigma factors"/>
    <property type="match status" value="1"/>
</dbReference>
<dbReference type="EMBL" id="JQZV01000003">
    <property type="protein sequence ID" value="KGN93346.1"/>
    <property type="molecule type" value="Genomic_DNA"/>
</dbReference>
<dbReference type="RefSeq" id="WP_036788768.1">
    <property type="nucleotide sequence ID" value="NZ_JQZV01000003.1"/>
</dbReference>
<dbReference type="InterPro" id="IPR013324">
    <property type="entry name" value="RNA_pol_sigma_r3/r4-like"/>
</dbReference>
<comment type="similarity">
    <text evidence="1">Belongs to the sigma-70 factor family. ECF subfamily.</text>
</comment>
<keyword evidence="3" id="KW-0731">Sigma factor</keyword>
<evidence type="ECO:0000313" key="8">
    <source>
        <dbReference type="Proteomes" id="UP000030101"/>
    </source>
</evidence>
<dbReference type="Pfam" id="PF08281">
    <property type="entry name" value="Sigma70_r4_2"/>
    <property type="match status" value="1"/>
</dbReference>
<keyword evidence="2" id="KW-0805">Transcription regulation</keyword>
<feature type="domain" description="RNA polymerase sigma-70 region 2" evidence="5">
    <location>
        <begin position="32"/>
        <end position="98"/>
    </location>
</feature>
<dbReference type="InterPro" id="IPR013249">
    <property type="entry name" value="RNA_pol_sigma70_r4_t2"/>
</dbReference>
<protein>
    <submittedName>
        <fullName evidence="7">RNA polymerase sigma70 factor</fullName>
    </submittedName>
</protein>
<sequence length="190" mass="22164">MLSSKDLSRIPEEELLPLLQQEESKEQAFSVLVKRYSPRLYAVIRRIVLFHEDANDVLQESLYKIWKNIALFKGNSRLYTWMHTIATNEALSHLRSEKYERKVPLSTSEYDLAEILMNDPYFDGDNAEALLHAAIATLPEKQKLVFQYRYFDELSYNEISQLTDTSVGALKADFHHAQKKVKQHIEIESD</sequence>
<comment type="caution">
    <text evidence="7">The sequence shown here is derived from an EMBL/GenBank/DDBJ whole genome shotgun (WGS) entry which is preliminary data.</text>
</comment>
<keyword evidence="4" id="KW-0804">Transcription</keyword>
<gene>
    <name evidence="7" type="ORF">HQ43_01505</name>
</gene>
<dbReference type="InterPro" id="IPR036388">
    <property type="entry name" value="WH-like_DNA-bd_sf"/>
</dbReference>
<dbReference type="PANTHER" id="PTHR43133:SF51">
    <property type="entry name" value="RNA POLYMERASE SIGMA FACTOR"/>
    <property type="match status" value="1"/>
</dbReference>
<evidence type="ECO:0000256" key="1">
    <source>
        <dbReference type="ARBA" id="ARBA00010641"/>
    </source>
</evidence>
<dbReference type="Proteomes" id="UP000030101">
    <property type="component" value="Unassembled WGS sequence"/>
</dbReference>